<evidence type="ECO:0000313" key="2">
    <source>
        <dbReference type="Proteomes" id="UP001155820"/>
    </source>
</evidence>
<name>A0AA44ENB4_9HYPH</name>
<reference evidence="1" key="1">
    <citation type="submission" date="2019-07" db="EMBL/GenBank/DDBJ databases">
        <title>FDA dAtabase for Regulatory Grade micrObial Sequences (FDA-ARGOS): Supporting development and validation of Infectious Disease Dx tests.</title>
        <authorList>
            <person name="Bachman M."/>
            <person name="Young C."/>
            <person name="Tallon L."/>
            <person name="Sadzewicz L."/>
            <person name="Vavikolanu K."/>
            <person name="Mehta A."/>
            <person name="Aluvathingal J."/>
            <person name="Nadendla S."/>
            <person name="Nandy P."/>
            <person name="Geyer C."/>
            <person name="Yan Y."/>
            <person name="Sichtig H."/>
        </authorList>
    </citation>
    <scope>NUCLEOTIDE SEQUENCE</scope>
    <source>
        <strain evidence="1">FDAARGOS_618</strain>
    </source>
</reference>
<keyword evidence="2" id="KW-1185">Reference proteome</keyword>
<gene>
    <name evidence="1" type="ORF">FOB26_18635</name>
</gene>
<dbReference type="AlphaFoldDB" id="A0AA44ENB4"/>
<evidence type="ECO:0008006" key="3">
    <source>
        <dbReference type="Google" id="ProtNLM"/>
    </source>
</evidence>
<protein>
    <recommendedName>
        <fullName evidence="3">Integrase</fullName>
    </recommendedName>
</protein>
<dbReference type="EMBL" id="JABRWM010000006">
    <property type="protein sequence ID" value="NRF21077.1"/>
    <property type="molecule type" value="Genomic_DNA"/>
</dbReference>
<accession>A0AA44ENB4</accession>
<proteinExistence type="predicted"/>
<dbReference type="RefSeq" id="WP_172873440.1">
    <property type="nucleotide sequence ID" value="NZ_JABRWL010000005.1"/>
</dbReference>
<organism evidence="1 2">
    <name type="scientific">Agrobacterium pusense</name>
    <dbReference type="NCBI Taxonomy" id="648995"/>
    <lineage>
        <taxon>Bacteria</taxon>
        <taxon>Pseudomonadati</taxon>
        <taxon>Pseudomonadota</taxon>
        <taxon>Alphaproteobacteria</taxon>
        <taxon>Hyphomicrobiales</taxon>
        <taxon>Rhizobiaceae</taxon>
        <taxon>Rhizobium/Agrobacterium group</taxon>
        <taxon>Agrobacterium</taxon>
    </lineage>
</organism>
<comment type="caution">
    <text evidence="1">The sequence shown here is derived from an EMBL/GenBank/DDBJ whole genome shotgun (WGS) entry which is preliminary data.</text>
</comment>
<evidence type="ECO:0000313" key="1">
    <source>
        <dbReference type="EMBL" id="NRF21077.1"/>
    </source>
</evidence>
<dbReference type="Proteomes" id="UP001155820">
    <property type="component" value="Unassembled WGS sequence"/>
</dbReference>
<sequence>MARDRAPTWSQIEEAFGRQACGDIRALPCKRDHSQLRRFFFWMATSDLGNAQAAFEMYRSQAKPIINARAATELVVQVFGYWLDINEKLYEVSWRRRCQPVIAEALEKLSTVVGRNYPYFRGNLLKTPPTIIVAPRSLGILPWPELAGVEPKSRERVALDLVSDAALEEFRNCEAIFQFGQSIQRQEAPPKGAVRQDWLAVKGLVQSVKRAYSAGKSPLRGHEVSVINRASTWFRAGLPESVVIPPYMESTAVLALINGCLGATSVATASVKTLFCCGTGWNHEQIDDLPLNPYAYRNEEECGIAERAFLTRYKNRAGHYVHAYLEKSGDTTVALRPEHDKLIWTDEMEFDACPSASILKTDSSLLSILDRYTVMTAPLRYLTKLNGHSLDRFFVSLTPNGLGNTSESLNSYFKGRFLGRKGIGYRSIRQSYTSVTRRRTGSLTATKYATDHTGTAVILRHYDDETIRAELDEAIAFFQNCIQSIILENQQKLVFRLKLSVEDALWFQRLSIVSGIRAAISIRGQSTDVANLSYLEFQPSPENFTTLYLLRRSLIASRSRLGNNRWRAQGLPQLAILNAIRTHISRSGLQAQYADSVRTALRSFRSGKISLPPVLAL</sequence>